<feature type="transmembrane region" description="Helical" evidence="6">
    <location>
        <begin position="420"/>
        <end position="437"/>
    </location>
</feature>
<dbReference type="PANTHER" id="PTHR30250">
    <property type="entry name" value="PST FAMILY PREDICTED COLANIC ACID TRANSPORTER"/>
    <property type="match status" value="1"/>
</dbReference>
<evidence type="ECO:0000256" key="3">
    <source>
        <dbReference type="ARBA" id="ARBA00022692"/>
    </source>
</evidence>
<keyword evidence="3 6" id="KW-0812">Transmembrane</keyword>
<feature type="transmembrane region" description="Helical" evidence="6">
    <location>
        <begin position="203"/>
        <end position="223"/>
    </location>
</feature>
<proteinExistence type="predicted"/>
<dbReference type="PANTHER" id="PTHR30250:SF26">
    <property type="entry name" value="PSMA PROTEIN"/>
    <property type="match status" value="1"/>
</dbReference>
<dbReference type="AlphaFoldDB" id="A0A7K0GSG0"/>
<keyword evidence="2" id="KW-1003">Cell membrane</keyword>
<evidence type="ECO:0000313" key="8">
    <source>
        <dbReference type="Proteomes" id="UP000461276"/>
    </source>
</evidence>
<feature type="transmembrane region" description="Helical" evidence="6">
    <location>
        <begin position="141"/>
        <end position="161"/>
    </location>
</feature>
<evidence type="ECO:0000256" key="5">
    <source>
        <dbReference type="ARBA" id="ARBA00023136"/>
    </source>
</evidence>
<protein>
    <submittedName>
        <fullName evidence="7">Oligosaccharide flippase family protein</fullName>
    </submittedName>
</protein>
<dbReference type="EMBL" id="WKMY01000002">
    <property type="protein sequence ID" value="MRY92584.1"/>
    <property type="molecule type" value="Genomic_DNA"/>
</dbReference>
<evidence type="ECO:0000256" key="2">
    <source>
        <dbReference type="ARBA" id="ARBA00022475"/>
    </source>
</evidence>
<feature type="transmembrane region" description="Helical" evidence="6">
    <location>
        <begin position="25"/>
        <end position="47"/>
    </location>
</feature>
<reference evidence="7 8" key="1">
    <citation type="journal article" date="2019" name="Nat. Med.">
        <title>A library of human gut bacterial isolates paired with longitudinal multiomics data enables mechanistic microbiome research.</title>
        <authorList>
            <person name="Poyet M."/>
            <person name="Groussin M."/>
            <person name="Gibbons S.M."/>
            <person name="Avila-Pacheco J."/>
            <person name="Jiang X."/>
            <person name="Kearney S.M."/>
            <person name="Perrotta A.R."/>
            <person name="Berdy B."/>
            <person name="Zhao S."/>
            <person name="Lieberman T.D."/>
            <person name="Swanson P.K."/>
            <person name="Smith M."/>
            <person name="Roesemann S."/>
            <person name="Alexander J.E."/>
            <person name="Rich S.A."/>
            <person name="Livny J."/>
            <person name="Vlamakis H."/>
            <person name="Clish C."/>
            <person name="Bullock K."/>
            <person name="Deik A."/>
            <person name="Scott J."/>
            <person name="Pierce K.A."/>
            <person name="Xavier R.J."/>
            <person name="Alm E.J."/>
        </authorList>
    </citation>
    <scope>NUCLEOTIDE SEQUENCE [LARGE SCALE GENOMIC DNA]</scope>
    <source>
        <strain evidence="7 8">BIOML-A9</strain>
    </source>
</reference>
<feature type="transmembrane region" description="Helical" evidence="6">
    <location>
        <begin position="59"/>
        <end position="80"/>
    </location>
</feature>
<dbReference type="InterPro" id="IPR002797">
    <property type="entry name" value="Polysacc_synth"/>
</dbReference>
<organism evidence="7 8">
    <name type="scientific">Parabacteroides distasonis</name>
    <dbReference type="NCBI Taxonomy" id="823"/>
    <lineage>
        <taxon>Bacteria</taxon>
        <taxon>Pseudomonadati</taxon>
        <taxon>Bacteroidota</taxon>
        <taxon>Bacteroidia</taxon>
        <taxon>Bacteroidales</taxon>
        <taxon>Tannerellaceae</taxon>
        <taxon>Parabacteroides</taxon>
    </lineage>
</organism>
<sequence length="525" mass="58835">MSCCGSVRRCLLKSDLFDMRASNRIIVNTLAQYVRTIINLLLSLYSARLVLDILGVDDYGIYSLVAGVVSMLSFLTNSLVGSTQRFLSFCQGRGELERLQAVFSNSLLLHIALGLGITLTLESLAPFLFHGFLNIPEGREEAAVIVYQQVITMVYISFIAAPYRALLVSRENIVYTSLIDVLDGVLKVFFVVLLPFIPLDSLVAYGWIIMLISLFNLLAFAIYSHRKYEECVYPCLRLFSWGYVKELFSFTGWITYSALCIALRNQGVAIVLNRVMGTAVNAAYGIGSQISGMVSFVSSSFSNAIAPQLMASEGSGNRSHMWLLAEMESKFSFLLLAMVGVPTLFEMRPLLELWLVEVPRNTVLFGSMFLMMQIVDMLTSGLGLANRAMGKIGTYTIVTYTPKLLILPLSWWVLREGGSLIVIAVLMVMVETFCMWLRIPLLRREGGFNGAAYCRAVFLKSLPPVLAGGLCCWLVCWFMDFPFRFLMTFAFSIPLFAYTAYRYSLTALERDKVDAILVRMRRILV</sequence>
<feature type="transmembrane region" description="Helical" evidence="6">
    <location>
        <begin position="173"/>
        <end position="197"/>
    </location>
</feature>
<dbReference type="Pfam" id="PF01943">
    <property type="entry name" value="Polysacc_synt"/>
    <property type="match status" value="1"/>
</dbReference>
<evidence type="ECO:0000313" key="7">
    <source>
        <dbReference type="EMBL" id="MRY92584.1"/>
    </source>
</evidence>
<feature type="transmembrane region" description="Helical" evidence="6">
    <location>
        <begin position="392"/>
        <end position="414"/>
    </location>
</feature>
<feature type="transmembrane region" description="Helical" evidence="6">
    <location>
        <begin position="485"/>
        <end position="503"/>
    </location>
</feature>
<evidence type="ECO:0000256" key="4">
    <source>
        <dbReference type="ARBA" id="ARBA00022989"/>
    </source>
</evidence>
<dbReference type="GO" id="GO:0005886">
    <property type="term" value="C:plasma membrane"/>
    <property type="evidence" value="ECO:0007669"/>
    <property type="project" value="UniProtKB-SubCell"/>
</dbReference>
<evidence type="ECO:0000256" key="1">
    <source>
        <dbReference type="ARBA" id="ARBA00004651"/>
    </source>
</evidence>
<name>A0A7K0GSG0_PARDI</name>
<dbReference type="Proteomes" id="UP000461276">
    <property type="component" value="Unassembled WGS sequence"/>
</dbReference>
<feature type="transmembrane region" description="Helical" evidence="6">
    <location>
        <begin position="363"/>
        <end position="385"/>
    </location>
</feature>
<accession>A0A7K0GSG0</accession>
<dbReference type="CDD" id="cd12082">
    <property type="entry name" value="MATE_like"/>
    <property type="match status" value="1"/>
</dbReference>
<feature type="transmembrane region" description="Helical" evidence="6">
    <location>
        <begin position="457"/>
        <end position="479"/>
    </location>
</feature>
<feature type="transmembrane region" description="Helical" evidence="6">
    <location>
        <begin position="331"/>
        <end position="351"/>
    </location>
</feature>
<comment type="subcellular location">
    <subcellularLocation>
        <location evidence="1">Cell membrane</location>
        <topology evidence="1">Multi-pass membrane protein</topology>
    </subcellularLocation>
</comment>
<keyword evidence="4 6" id="KW-1133">Transmembrane helix</keyword>
<keyword evidence="5 6" id="KW-0472">Membrane</keyword>
<dbReference type="InterPro" id="IPR050833">
    <property type="entry name" value="Poly_Biosynth_Transport"/>
</dbReference>
<feature type="transmembrane region" description="Helical" evidence="6">
    <location>
        <begin position="101"/>
        <end position="121"/>
    </location>
</feature>
<evidence type="ECO:0000256" key="6">
    <source>
        <dbReference type="SAM" id="Phobius"/>
    </source>
</evidence>
<gene>
    <name evidence="7" type="ORF">GKD67_04905</name>
</gene>
<comment type="caution">
    <text evidence="7">The sequence shown here is derived from an EMBL/GenBank/DDBJ whole genome shotgun (WGS) entry which is preliminary data.</text>
</comment>